<dbReference type="InterPro" id="IPR056948">
    <property type="entry name" value="PNGaseA_N"/>
</dbReference>
<evidence type="ECO:0000313" key="3">
    <source>
        <dbReference type="Proteomes" id="UP000054321"/>
    </source>
</evidence>
<dbReference type="InterPro" id="IPR021102">
    <property type="entry name" value="PNGase_A"/>
</dbReference>
<dbReference type="Proteomes" id="UP000054321">
    <property type="component" value="Unassembled WGS sequence"/>
</dbReference>
<organism evidence="2 3">
    <name type="scientific">Oidiodendron maius (strain Zn)</name>
    <dbReference type="NCBI Taxonomy" id="913774"/>
    <lineage>
        <taxon>Eukaryota</taxon>
        <taxon>Fungi</taxon>
        <taxon>Dikarya</taxon>
        <taxon>Ascomycota</taxon>
        <taxon>Pezizomycotina</taxon>
        <taxon>Leotiomycetes</taxon>
        <taxon>Leotiomycetes incertae sedis</taxon>
        <taxon>Myxotrichaceae</taxon>
        <taxon>Oidiodendron</taxon>
    </lineage>
</organism>
<reference evidence="3" key="2">
    <citation type="submission" date="2015-01" db="EMBL/GenBank/DDBJ databases">
        <title>Evolutionary Origins and Diversification of the Mycorrhizal Mutualists.</title>
        <authorList>
            <consortium name="DOE Joint Genome Institute"/>
            <consortium name="Mycorrhizal Genomics Consortium"/>
            <person name="Kohler A."/>
            <person name="Kuo A."/>
            <person name="Nagy L.G."/>
            <person name="Floudas D."/>
            <person name="Copeland A."/>
            <person name="Barry K.W."/>
            <person name="Cichocki N."/>
            <person name="Veneault-Fourrey C."/>
            <person name="LaButti K."/>
            <person name="Lindquist E.A."/>
            <person name="Lipzen A."/>
            <person name="Lundell T."/>
            <person name="Morin E."/>
            <person name="Murat C."/>
            <person name="Riley R."/>
            <person name="Ohm R."/>
            <person name="Sun H."/>
            <person name="Tunlid A."/>
            <person name="Henrissat B."/>
            <person name="Grigoriev I.V."/>
            <person name="Hibbett D.S."/>
            <person name="Martin F."/>
        </authorList>
    </citation>
    <scope>NUCLEOTIDE SEQUENCE [LARGE SCALE GENOMIC DNA]</scope>
    <source>
        <strain evidence="3">Zn</strain>
    </source>
</reference>
<dbReference type="HOGENOM" id="CLU_011027_0_0_1"/>
<dbReference type="PANTHER" id="PTHR31104">
    <property type="entry name" value="PEPTIDE-N4-(N-ACETYL-BETA-GLUCOSAMINYL)ASPARAGINE AMIDASE A PROTEIN"/>
    <property type="match status" value="1"/>
</dbReference>
<dbReference type="OrthoDB" id="1612078at2759"/>
<proteinExistence type="predicted"/>
<dbReference type="Pfam" id="PF25156">
    <property type="entry name" value="PNGase_A_C"/>
    <property type="match status" value="1"/>
</dbReference>
<accession>A0A0C3D5R3</accession>
<gene>
    <name evidence="2" type="ORF">OIDMADRAFT_156000</name>
</gene>
<name>A0A0C3D5R3_OIDMZ</name>
<dbReference type="AlphaFoldDB" id="A0A0C3D5R3"/>
<dbReference type="Pfam" id="PF12222">
    <property type="entry name" value="PNGaseA"/>
    <property type="match status" value="1"/>
</dbReference>
<feature type="domain" description="Peptide N-acetyl-beta-D-glucosaminyl asparaginase amidase A N-terminal" evidence="1">
    <location>
        <begin position="239"/>
        <end position="555"/>
    </location>
</feature>
<protein>
    <recommendedName>
        <fullName evidence="1">Peptide N-acetyl-beta-D-glucosaminyl asparaginase amidase A N-terminal domain-containing protein</fullName>
    </recommendedName>
</protein>
<evidence type="ECO:0000259" key="1">
    <source>
        <dbReference type="Pfam" id="PF12222"/>
    </source>
</evidence>
<keyword evidence="3" id="KW-1185">Reference proteome</keyword>
<dbReference type="EMBL" id="KN832871">
    <property type="protein sequence ID" value="KIN06639.1"/>
    <property type="molecule type" value="Genomic_DNA"/>
</dbReference>
<evidence type="ECO:0000313" key="2">
    <source>
        <dbReference type="EMBL" id="KIN06639.1"/>
    </source>
</evidence>
<dbReference type="InParanoid" id="A0A0C3D5R3"/>
<reference evidence="2 3" key="1">
    <citation type="submission" date="2014-04" db="EMBL/GenBank/DDBJ databases">
        <authorList>
            <consortium name="DOE Joint Genome Institute"/>
            <person name="Kuo A."/>
            <person name="Martino E."/>
            <person name="Perotto S."/>
            <person name="Kohler A."/>
            <person name="Nagy L.G."/>
            <person name="Floudas D."/>
            <person name="Copeland A."/>
            <person name="Barry K.W."/>
            <person name="Cichocki N."/>
            <person name="Veneault-Fourrey C."/>
            <person name="LaButti K."/>
            <person name="Lindquist E.A."/>
            <person name="Lipzen A."/>
            <person name="Lundell T."/>
            <person name="Morin E."/>
            <person name="Murat C."/>
            <person name="Sun H."/>
            <person name="Tunlid A."/>
            <person name="Henrissat B."/>
            <person name="Grigoriev I.V."/>
            <person name="Hibbett D.S."/>
            <person name="Martin F."/>
            <person name="Nordberg H.P."/>
            <person name="Cantor M.N."/>
            <person name="Hua S.X."/>
        </authorList>
    </citation>
    <scope>NUCLEOTIDE SEQUENCE [LARGE SCALE GENOMIC DNA]</scope>
    <source>
        <strain evidence="2 3">Zn</strain>
    </source>
</reference>
<sequence length="830" mass="89061">MTFIQEPDLPFATFLLLNPAPHLPALSSASSAAAAIRTRGSGACVRSSTSPPPAPVTAAAPTTVAQALEVARDSPGGADDPTVSAILEAALATILRRIQARPASYVMTREEFAVFNYFQHRFQGDGLISQEGESRERHHSLWTGTSIKVLAIGLVGCCLGLFLLLSGCMPMPRAGGRTEALSTISRSHLEKYAAPSPSATSSVLNVFQVYQPVLTPEGVTDETILGDGAENTTSLASASSGASCQVLLMEHVFAYSYGLPFVGNYTPPNCKFNRVTMNFTVTSQGKQYDRLALMYFGDTEVWRTSTAEPTIDGIRWTYIKDMTEYMSLWNSPQKIIFDLGNLVNNVYTASFNTTLTATFFTSEDTVEPASLIIPISSRNGAANAGSVFTLPTDNATNTVSFPRNANRAVFSVSACGQATEEFWWSNVLQSNIDTFDPVDGTLYGYSPFREVQVLIDGQLAGVQWPFPVIFTGGVVPGLWRPIVGIDAFDLREHEIDITPWLPILCDGAEHTFEIKVIGILDDGRSSGTLSETVGSSWLVTGKVFIWLDDDEASITTGKSPVIHLPAPSITLSQKLGQNSTGANETLEYTTNVYRTLSISSLVTSQHGTIVSTWTQNLAVTNYGLYTAFGAVQQNNQTTTGVDQSTGGVYYRSSYSYPLYANTTVIFLAGGNFTIDADLIRSVDLTVQGTPVFPTGLQPFTDILDSASLVSGFSGSQLSTVMSGTAHYFGAPNEGYSSGFGSTSQEFTFAGLDTNGKVVDTELYSRNVESINSTIVKDEESLIGREFSSYIFPVADVPVTQNVMGVLSPKEAIGRGPGMVKQPLIQGGGSN</sequence>